<evidence type="ECO:0000313" key="2">
    <source>
        <dbReference type="Proteomes" id="UP000830671"/>
    </source>
</evidence>
<dbReference type="KEGG" id="clup:CLUP02_01190"/>
<dbReference type="RefSeq" id="XP_049136189.1">
    <property type="nucleotide sequence ID" value="XM_049280232.1"/>
</dbReference>
<keyword evidence="2" id="KW-1185">Reference proteome</keyword>
<proteinExistence type="predicted"/>
<evidence type="ECO:0000313" key="1">
    <source>
        <dbReference type="EMBL" id="UQC74539.1"/>
    </source>
</evidence>
<protein>
    <submittedName>
        <fullName evidence="1">Uncharacterized protein</fullName>
    </submittedName>
</protein>
<name>A0A9Q8SBW7_9PEZI</name>
<reference evidence="1" key="1">
    <citation type="journal article" date="2021" name="Mol. Plant Microbe Interact.">
        <title>Complete Genome Sequence of the Plant-Pathogenic Fungus Colletotrichum lupini.</title>
        <authorList>
            <person name="Baroncelli R."/>
            <person name="Pensec F."/>
            <person name="Da Lio D."/>
            <person name="Boufleur T."/>
            <person name="Vicente I."/>
            <person name="Sarrocco S."/>
            <person name="Picot A."/>
            <person name="Baraldi E."/>
            <person name="Sukno S."/>
            <person name="Thon M."/>
            <person name="Le Floch G."/>
        </authorList>
    </citation>
    <scope>NUCLEOTIDE SEQUENCE</scope>
    <source>
        <strain evidence="1">IMI 504893</strain>
    </source>
</reference>
<dbReference type="EMBL" id="CP019471">
    <property type="protein sequence ID" value="UQC74539.1"/>
    <property type="molecule type" value="Genomic_DNA"/>
</dbReference>
<dbReference type="GeneID" id="73335242"/>
<dbReference type="AlphaFoldDB" id="A0A9Q8SBW7"/>
<dbReference type="Proteomes" id="UP000830671">
    <property type="component" value="Chromosome 1"/>
</dbReference>
<gene>
    <name evidence="1" type="ORF">CLUP02_01190</name>
</gene>
<accession>A0A9Q8SBW7</accession>
<sequence length="52" mass="5704">MANIGAGVSNDMQHLASGIMLTLPTLDSANQLCFKPKINYSIFPLLEIRQVK</sequence>
<organism evidence="1 2">
    <name type="scientific">Colletotrichum lupini</name>
    <dbReference type="NCBI Taxonomy" id="145971"/>
    <lineage>
        <taxon>Eukaryota</taxon>
        <taxon>Fungi</taxon>
        <taxon>Dikarya</taxon>
        <taxon>Ascomycota</taxon>
        <taxon>Pezizomycotina</taxon>
        <taxon>Sordariomycetes</taxon>
        <taxon>Hypocreomycetidae</taxon>
        <taxon>Glomerellales</taxon>
        <taxon>Glomerellaceae</taxon>
        <taxon>Colletotrichum</taxon>
        <taxon>Colletotrichum acutatum species complex</taxon>
    </lineage>
</organism>